<proteinExistence type="predicted"/>
<keyword evidence="3" id="KW-1185">Reference proteome</keyword>
<name>A0A6A6ESY8_9PEZI</name>
<dbReference type="Proteomes" id="UP000800200">
    <property type="component" value="Unassembled WGS sequence"/>
</dbReference>
<reference evidence="2" key="1">
    <citation type="journal article" date="2020" name="Stud. Mycol.">
        <title>101 Dothideomycetes genomes: a test case for predicting lifestyles and emergence of pathogens.</title>
        <authorList>
            <person name="Haridas S."/>
            <person name="Albert R."/>
            <person name="Binder M."/>
            <person name="Bloem J."/>
            <person name="Labutti K."/>
            <person name="Salamov A."/>
            <person name="Andreopoulos B."/>
            <person name="Baker S."/>
            <person name="Barry K."/>
            <person name="Bills G."/>
            <person name="Bluhm B."/>
            <person name="Cannon C."/>
            <person name="Castanera R."/>
            <person name="Culley D."/>
            <person name="Daum C."/>
            <person name="Ezra D."/>
            <person name="Gonzalez J."/>
            <person name="Henrissat B."/>
            <person name="Kuo A."/>
            <person name="Liang C."/>
            <person name="Lipzen A."/>
            <person name="Lutzoni F."/>
            <person name="Magnuson J."/>
            <person name="Mondo S."/>
            <person name="Nolan M."/>
            <person name="Ohm R."/>
            <person name="Pangilinan J."/>
            <person name="Park H.-J."/>
            <person name="Ramirez L."/>
            <person name="Alfaro M."/>
            <person name="Sun H."/>
            <person name="Tritt A."/>
            <person name="Yoshinaga Y."/>
            <person name="Zwiers L.-H."/>
            <person name="Turgeon B."/>
            <person name="Goodwin S."/>
            <person name="Spatafora J."/>
            <person name="Crous P."/>
            <person name="Grigoriev I."/>
        </authorList>
    </citation>
    <scope>NUCLEOTIDE SEQUENCE</scope>
    <source>
        <strain evidence="2">CBS 207.26</strain>
    </source>
</reference>
<dbReference type="PANTHER" id="PTHR35186">
    <property type="entry name" value="ANK_REP_REGION DOMAIN-CONTAINING PROTEIN"/>
    <property type="match status" value="1"/>
</dbReference>
<protein>
    <recommendedName>
        <fullName evidence="1">DUF7580 domain-containing protein</fullName>
    </recommendedName>
</protein>
<dbReference type="PANTHER" id="PTHR35186:SF4">
    <property type="entry name" value="PRION-INHIBITION AND PROPAGATION HELO DOMAIN-CONTAINING PROTEIN"/>
    <property type="match status" value="1"/>
</dbReference>
<organism evidence="2 3">
    <name type="scientific">Zopfia rhizophila CBS 207.26</name>
    <dbReference type="NCBI Taxonomy" id="1314779"/>
    <lineage>
        <taxon>Eukaryota</taxon>
        <taxon>Fungi</taxon>
        <taxon>Dikarya</taxon>
        <taxon>Ascomycota</taxon>
        <taxon>Pezizomycotina</taxon>
        <taxon>Dothideomycetes</taxon>
        <taxon>Dothideomycetes incertae sedis</taxon>
        <taxon>Zopfiaceae</taxon>
        <taxon>Zopfia</taxon>
    </lineage>
</organism>
<sequence length="215" mass="24520">MGIISHDDATYHLHPSTKRKRPDDSGPLKLDHILSSNFEGHLARRQRYSIALLLASSVAQLQFTPWLRAGITKDDVLFFPYEDDDCSVSYHEPFIRQGFPLHYPGTSNAETNDYNFYSLGILLLELCFGRRLEDHPLRKKHPAETGEVKRAFDLMAALKWSQGVVDEGGDDYASAVKWCFWGSNNANQSWRGEIIKNVIRPLERCQEYFKAAAVS</sequence>
<evidence type="ECO:0000313" key="3">
    <source>
        <dbReference type="Proteomes" id="UP000800200"/>
    </source>
</evidence>
<evidence type="ECO:0000313" key="2">
    <source>
        <dbReference type="EMBL" id="KAF2193838.1"/>
    </source>
</evidence>
<feature type="domain" description="DUF7580" evidence="1">
    <location>
        <begin position="14"/>
        <end position="203"/>
    </location>
</feature>
<evidence type="ECO:0000259" key="1">
    <source>
        <dbReference type="Pfam" id="PF24476"/>
    </source>
</evidence>
<dbReference type="Pfam" id="PF24476">
    <property type="entry name" value="DUF7580"/>
    <property type="match status" value="1"/>
</dbReference>
<accession>A0A6A6ESY8</accession>
<dbReference type="InterPro" id="IPR056002">
    <property type="entry name" value="DUF7580"/>
</dbReference>
<dbReference type="OrthoDB" id="3565018at2759"/>
<dbReference type="AlphaFoldDB" id="A0A6A6ESY8"/>
<gene>
    <name evidence="2" type="ORF">K469DRAFT_549881</name>
</gene>
<dbReference type="EMBL" id="ML994613">
    <property type="protein sequence ID" value="KAF2193838.1"/>
    <property type="molecule type" value="Genomic_DNA"/>
</dbReference>